<feature type="compositionally biased region" description="Polar residues" evidence="2">
    <location>
        <begin position="23"/>
        <end position="34"/>
    </location>
</feature>
<organism evidence="4 5">
    <name type="scientific">Mucor saturninus</name>
    <dbReference type="NCBI Taxonomy" id="64648"/>
    <lineage>
        <taxon>Eukaryota</taxon>
        <taxon>Fungi</taxon>
        <taxon>Fungi incertae sedis</taxon>
        <taxon>Mucoromycota</taxon>
        <taxon>Mucoromycotina</taxon>
        <taxon>Mucoromycetes</taxon>
        <taxon>Mucorales</taxon>
        <taxon>Mucorineae</taxon>
        <taxon>Mucoraceae</taxon>
        <taxon>Mucor</taxon>
    </lineage>
</organism>
<dbReference type="InterPro" id="IPR010095">
    <property type="entry name" value="Cas12f1-like_TNB"/>
</dbReference>
<feature type="region of interest" description="Disordered" evidence="2">
    <location>
        <begin position="353"/>
        <end position="399"/>
    </location>
</feature>
<feature type="compositionally biased region" description="Basic residues" evidence="2">
    <location>
        <begin position="353"/>
        <end position="371"/>
    </location>
</feature>
<keyword evidence="1" id="KW-0238">DNA-binding</keyword>
<protein>
    <recommendedName>
        <fullName evidence="3">Cas12f1-like TNB domain-containing protein</fullName>
    </recommendedName>
</protein>
<name>A0A8H7QZM9_9FUNG</name>
<evidence type="ECO:0000259" key="3">
    <source>
        <dbReference type="Pfam" id="PF07282"/>
    </source>
</evidence>
<evidence type="ECO:0000313" key="4">
    <source>
        <dbReference type="EMBL" id="KAG2201671.1"/>
    </source>
</evidence>
<dbReference type="EMBL" id="JAEPRD010000069">
    <property type="protein sequence ID" value="KAG2201671.1"/>
    <property type="molecule type" value="Genomic_DNA"/>
</dbReference>
<evidence type="ECO:0000256" key="2">
    <source>
        <dbReference type="SAM" id="MobiDB-lite"/>
    </source>
</evidence>
<sequence length="562" mass="65144">MRTPIYPEIEAFIQTKKLKKYESQQQETASETINKLSKRKKGVKRKDTPEEKKAKSDVTKARNVVPNTSNLVLKELIQQNLGSQNQRFTVSIPLKSFMPSVDENANNTAVEKIKSLFMFLQKVAYNAQLFVNFYILKQPNSLPNELLKQNFCEKQENTYAFLNPLILEIRIHILEKYESLIVETPLPVPVSQLQIIPQEQSDETDQRYAESPVNETALELQDFNSEEIDRYFRPCTVDPNSKDAFVSFHGNKDVRRLSSAKYYNMNGSANRLKLEQDRKIEQGVQTIETNIPSVKSAVADKYITHVKYMMQHKDTLFNFYNFQTARVKWCNYIGKQRALQDALNILINESKKYNKGRRKKTRKNKRKRSKTATKYQSSTPQASSRRGKRASRNHKEKFEEGDKSKIPLIFFGDGLKNKSHVKISGHRHGVSEMKYKQLKLREKLGKLLLLDIDEYKTSKNCNNCLESSLENLKHKSGTDNRSIHQIFFCKKCNIRWNRDVMATKNMYTIATSIWRGDGRPDVFKRQSATSNVVATPSPAMVKRCLQVSECLKVNFDSFEKKN</sequence>
<dbReference type="Proteomes" id="UP000603453">
    <property type="component" value="Unassembled WGS sequence"/>
</dbReference>
<accession>A0A8H7QZM9</accession>
<keyword evidence="5" id="KW-1185">Reference proteome</keyword>
<evidence type="ECO:0000256" key="1">
    <source>
        <dbReference type="ARBA" id="ARBA00023125"/>
    </source>
</evidence>
<dbReference type="Pfam" id="PF07282">
    <property type="entry name" value="Cas12f1-like_TNB"/>
    <property type="match status" value="1"/>
</dbReference>
<feature type="compositionally biased region" description="Basic and acidic residues" evidence="2">
    <location>
        <begin position="45"/>
        <end position="59"/>
    </location>
</feature>
<gene>
    <name evidence="4" type="ORF">INT47_003897</name>
</gene>
<feature type="compositionally biased region" description="Polar residues" evidence="2">
    <location>
        <begin position="375"/>
        <end position="384"/>
    </location>
</feature>
<dbReference type="OrthoDB" id="2283865at2759"/>
<evidence type="ECO:0000313" key="5">
    <source>
        <dbReference type="Proteomes" id="UP000603453"/>
    </source>
</evidence>
<dbReference type="AlphaFoldDB" id="A0A8H7QZM9"/>
<reference evidence="4" key="1">
    <citation type="submission" date="2020-12" db="EMBL/GenBank/DDBJ databases">
        <title>Metabolic potential, ecology and presence of endohyphal bacteria is reflected in genomic diversity of Mucoromycotina.</title>
        <authorList>
            <person name="Muszewska A."/>
            <person name="Okrasinska A."/>
            <person name="Steczkiewicz K."/>
            <person name="Drgas O."/>
            <person name="Orlowska M."/>
            <person name="Perlinska-Lenart U."/>
            <person name="Aleksandrzak-Piekarczyk T."/>
            <person name="Szatraj K."/>
            <person name="Zielenkiewicz U."/>
            <person name="Pilsyk S."/>
            <person name="Malc E."/>
            <person name="Mieczkowski P."/>
            <person name="Kruszewska J.S."/>
            <person name="Biernat P."/>
            <person name="Pawlowska J."/>
        </authorList>
    </citation>
    <scope>NUCLEOTIDE SEQUENCE</scope>
    <source>
        <strain evidence="4">WA0000017839</strain>
    </source>
</reference>
<dbReference type="GO" id="GO:0003677">
    <property type="term" value="F:DNA binding"/>
    <property type="evidence" value="ECO:0007669"/>
    <property type="project" value="UniProtKB-KW"/>
</dbReference>
<comment type="caution">
    <text evidence="4">The sequence shown here is derived from an EMBL/GenBank/DDBJ whole genome shotgun (WGS) entry which is preliminary data.</text>
</comment>
<feature type="domain" description="Cas12f1-like TNB" evidence="3">
    <location>
        <begin position="448"/>
        <end position="506"/>
    </location>
</feature>
<feature type="compositionally biased region" description="Basic residues" evidence="2">
    <location>
        <begin position="385"/>
        <end position="395"/>
    </location>
</feature>
<feature type="region of interest" description="Disordered" evidence="2">
    <location>
        <begin position="20"/>
        <end position="59"/>
    </location>
</feature>
<proteinExistence type="predicted"/>